<dbReference type="GeneID" id="30061185"/>
<dbReference type="AlphaFoldDB" id="W7M731"/>
<dbReference type="RefSeq" id="XP_018746923.1">
    <property type="nucleotide sequence ID" value="XM_018890585.1"/>
</dbReference>
<accession>W7M731</accession>
<dbReference type="Proteomes" id="UP000009096">
    <property type="component" value="Chromosome 5"/>
</dbReference>
<keyword evidence="2" id="KW-1185">Reference proteome</keyword>
<evidence type="ECO:0000313" key="2">
    <source>
        <dbReference type="Proteomes" id="UP000009096"/>
    </source>
</evidence>
<name>W7M731_GIBM7</name>
<reference evidence="1 2" key="1">
    <citation type="journal article" date="2010" name="Nature">
        <title>Comparative genomics reveals mobile pathogenicity chromosomes in Fusarium.</title>
        <authorList>
            <person name="Ma L.J."/>
            <person name="van der Does H.C."/>
            <person name="Borkovich K.A."/>
            <person name="Coleman J.J."/>
            <person name="Daboussi M.J."/>
            <person name="Di Pietro A."/>
            <person name="Dufresne M."/>
            <person name="Freitag M."/>
            <person name="Grabherr M."/>
            <person name="Henrissat B."/>
            <person name="Houterman P.M."/>
            <person name="Kang S."/>
            <person name="Shim W.B."/>
            <person name="Woloshuk C."/>
            <person name="Xie X."/>
            <person name="Xu J.R."/>
            <person name="Antoniw J."/>
            <person name="Baker S.E."/>
            <person name="Bluhm B.H."/>
            <person name="Breakspear A."/>
            <person name="Brown D.W."/>
            <person name="Butchko R.A."/>
            <person name="Chapman S."/>
            <person name="Coulson R."/>
            <person name="Coutinho P.M."/>
            <person name="Danchin E.G."/>
            <person name="Diener A."/>
            <person name="Gale L.R."/>
            <person name="Gardiner D.M."/>
            <person name="Goff S."/>
            <person name="Hammond-Kosack K.E."/>
            <person name="Hilburn K."/>
            <person name="Hua-Van A."/>
            <person name="Jonkers W."/>
            <person name="Kazan K."/>
            <person name="Kodira C.D."/>
            <person name="Koehrsen M."/>
            <person name="Kumar L."/>
            <person name="Lee Y.H."/>
            <person name="Li L."/>
            <person name="Manners J.M."/>
            <person name="Miranda-Saavedra D."/>
            <person name="Mukherjee M."/>
            <person name="Park G."/>
            <person name="Park J."/>
            <person name="Park S.Y."/>
            <person name="Proctor R.H."/>
            <person name="Regev A."/>
            <person name="Ruiz-Roldan M.C."/>
            <person name="Sain D."/>
            <person name="Sakthikumar S."/>
            <person name="Sykes S."/>
            <person name="Schwartz D.C."/>
            <person name="Turgeon B.G."/>
            <person name="Wapinski I."/>
            <person name="Yoder O."/>
            <person name="Young S."/>
            <person name="Zeng Q."/>
            <person name="Zhou S."/>
            <person name="Galagan J."/>
            <person name="Cuomo C.A."/>
            <person name="Kistler H.C."/>
            <person name="Rep M."/>
        </authorList>
    </citation>
    <scope>NUCLEOTIDE SEQUENCE [LARGE SCALE GENOMIC DNA]</scope>
    <source>
        <strain evidence="2">M3125 / FGSC 7600</strain>
    </source>
</reference>
<sequence>MSNDLDIAGIFIETSVGDWYSDTHLNEVALEATINGQTSGV</sequence>
<gene>
    <name evidence="1" type="ORF">FVEG_03016</name>
</gene>
<evidence type="ECO:0000313" key="1">
    <source>
        <dbReference type="EMBL" id="EWG40732.1"/>
    </source>
</evidence>
<dbReference type="KEGG" id="fvr:FVEG_03016"/>
<dbReference type="HOGENOM" id="CLU_3279576_0_0_1"/>
<dbReference type="EMBL" id="CM000582">
    <property type="protein sequence ID" value="EWG40732.1"/>
    <property type="molecule type" value="Genomic_DNA"/>
</dbReference>
<dbReference type="EMBL" id="DS022244">
    <property type="protein sequence ID" value="EWG40732.1"/>
    <property type="molecule type" value="Genomic_DNA"/>
</dbReference>
<protein>
    <submittedName>
        <fullName evidence="1">Uncharacterized protein</fullName>
    </submittedName>
</protein>
<organism evidence="1 2">
    <name type="scientific">Gibberella moniliformis (strain M3125 / FGSC 7600)</name>
    <name type="common">Maize ear and stalk rot fungus</name>
    <name type="synonym">Fusarium verticillioides</name>
    <dbReference type="NCBI Taxonomy" id="334819"/>
    <lineage>
        <taxon>Eukaryota</taxon>
        <taxon>Fungi</taxon>
        <taxon>Dikarya</taxon>
        <taxon>Ascomycota</taxon>
        <taxon>Pezizomycotina</taxon>
        <taxon>Sordariomycetes</taxon>
        <taxon>Hypocreomycetidae</taxon>
        <taxon>Hypocreales</taxon>
        <taxon>Nectriaceae</taxon>
        <taxon>Fusarium</taxon>
        <taxon>Fusarium fujikuroi species complex</taxon>
    </lineage>
</organism>
<dbReference type="VEuPathDB" id="FungiDB:FVEG_03016"/>
<proteinExistence type="predicted"/>